<dbReference type="RefSeq" id="WP_249589355.1">
    <property type="nucleotide sequence ID" value="NZ_BAAAQL010000017.1"/>
</dbReference>
<dbReference type="EMBL" id="CP097289">
    <property type="protein sequence ID" value="UQT57974.1"/>
    <property type="molecule type" value="Genomic_DNA"/>
</dbReference>
<evidence type="ECO:0000313" key="2">
    <source>
        <dbReference type="EMBL" id="UQT57974.1"/>
    </source>
</evidence>
<gene>
    <name evidence="2" type="ORF">M4V62_24380</name>
</gene>
<keyword evidence="3" id="KW-1185">Reference proteome</keyword>
<organism evidence="2 3">
    <name type="scientific">Streptomyces durmitorensis</name>
    <dbReference type="NCBI Taxonomy" id="319947"/>
    <lineage>
        <taxon>Bacteria</taxon>
        <taxon>Bacillati</taxon>
        <taxon>Actinomycetota</taxon>
        <taxon>Actinomycetes</taxon>
        <taxon>Kitasatosporales</taxon>
        <taxon>Streptomycetaceae</taxon>
        <taxon>Streptomyces</taxon>
    </lineage>
</organism>
<reference evidence="2 3" key="1">
    <citation type="submission" date="2022-05" db="EMBL/GenBank/DDBJ databases">
        <authorList>
            <person name="Zhou X."/>
            <person name="Li K."/>
            <person name="Man Y."/>
        </authorList>
    </citation>
    <scope>NUCLEOTIDE SEQUENCE [LARGE SCALE GENOMIC DNA]</scope>
    <source>
        <strain evidence="2 3">MS405</strain>
    </source>
</reference>
<evidence type="ECO:0000313" key="3">
    <source>
        <dbReference type="Proteomes" id="UP000829992"/>
    </source>
</evidence>
<feature type="region of interest" description="Disordered" evidence="1">
    <location>
        <begin position="365"/>
        <end position="387"/>
    </location>
</feature>
<proteinExistence type="predicted"/>
<accession>A0ABY4PXM7</accession>
<protein>
    <submittedName>
        <fullName evidence="2">Uncharacterized protein</fullName>
    </submittedName>
</protein>
<evidence type="ECO:0000256" key="1">
    <source>
        <dbReference type="SAM" id="MobiDB-lite"/>
    </source>
</evidence>
<feature type="region of interest" description="Disordered" evidence="1">
    <location>
        <begin position="166"/>
        <end position="191"/>
    </location>
</feature>
<feature type="compositionally biased region" description="Acidic residues" evidence="1">
    <location>
        <begin position="370"/>
        <end position="387"/>
    </location>
</feature>
<dbReference type="Proteomes" id="UP000829992">
    <property type="component" value="Chromosome"/>
</dbReference>
<name>A0ABY4PXM7_9ACTN</name>
<sequence length="387" mass="41653">MDTRIANGTSEMDELHRVGAGALLEDGFDSVEEIEGPDGMEVKVLDTFVGVYPGGALLKVFVDAPALEFAEEAVRELVEELLDRTELLADWTVERCQVELQPDLAKESLDAADGPDAPPDDVESRRARLMGLAGGAASAQETGTTIDSDAIRSKIRSMAPRLAAFGSGMFGGPGPGPEGPPESDDSGTTTEGDAELAAGALIWGMDVLLDELFQDAYALDRDGTNVAECDRPMWLLDELPPRYALQYDARFARRFLVTAIALTTRLTEGSFQQLSCVAEELTLRLLLREAAATLDTFGLLDEGVSSALGCFADLVYEDMDHEWLYDEAMDGMDESDTDTAIGITPMGPMGIATWFTPFDKDRYIHPYAADEPDGSEGSEGPEGEGTD</sequence>